<proteinExistence type="predicted"/>
<keyword evidence="1" id="KW-1133">Transmembrane helix</keyword>
<dbReference type="InterPro" id="IPR050491">
    <property type="entry name" value="AmpC-like"/>
</dbReference>
<dbReference type="InterPro" id="IPR001466">
    <property type="entry name" value="Beta-lactam-related"/>
</dbReference>
<feature type="transmembrane region" description="Helical" evidence="1">
    <location>
        <begin position="403"/>
        <end position="426"/>
    </location>
</feature>
<evidence type="ECO:0000256" key="1">
    <source>
        <dbReference type="SAM" id="Phobius"/>
    </source>
</evidence>
<dbReference type="SUPFAM" id="SSF56601">
    <property type="entry name" value="beta-lactamase/transpeptidase-like"/>
    <property type="match status" value="1"/>
</dbReference>
<protein>
    <submittedName>
        <fullName evidence="3">CubicO group peptidase (Beta-lactamase class C family)</fullName>
    </submittedName>
</protein>
<dbReference type="Proteomes" id="UP000565572">
    <property type="component" value="Unassembled WGS sequence"/>
</dbReference>
<dbReference type="InterPro" id="IPR012338">
    <property type="entry name" value="Beta-lactam/transpept-like"/>
</dbReference>
<accession>A0A7W5P9F1</accession>
<organism evidence="3 4">
    <name type="scientific">Microlunatus antarcticus</name>
    <dbReference type="NCBI Taxonomy" id="53388"/>
    <lineage>
        <taxon>Bacteria</taxon>
        <taxon>Bacillati</taxon>
        <taxon>Actinomycetota</taxon>
        <taxon>Actinomycetes</taxon>
        <taxon>Propionibacteriales</taxon>
        <taxon>Propionibacteriaceae</taxon>
        <taxon>Microlunatus</taxon>
    </lineage>
</organism>
<evidence type="ECO:0000313" key="3">
    <source>
        <dbReference type="EMBL" id="MBB3328866.1"/>
    </source>
</evidence>
<keyword evidence="4" id="KW-1185">Reference proteome</keyword>
<comment type="caution">
    <text evidence="3">The sequence shown here is derived from an EMBL/GenBank/DDBJ whole genome shotgun (WGS) entry which is preliminary data.</text>
</comment>
<dbReference type="EMBL" id="JACHZG010000005">
    <property type="protein sequence ID" value="MBB3328866.1"/>
    <property type="molecule type" value="Genomic_DNA"/>
</dbReference>
<dbReference type="Gene3D" id="3.40.710.10">
    <property type="entry name" value="DD-peptidase/beta-lactamase superfamily"/>
    <property type="match status" value="1"/>
</dbReference>
<feature type="transmembrane region" description="Helical" evidence="1">
    <location>
        <begin position="432"/>
        <end position="450"/>
    </location>
</feature>
<keyword evidence="1" id="KW-0812">Transmembrane</keyword>
<name>A0A7W5P9F1_9ACTN</name>
<feature type="transmembrane region" description="Helical" evidence="1">
    <location>
        <begin position="462"/>
        <end position="480"/>
    </location>
</feature>
<sequence>MSGRVRLLALALAALVVGTAAGLLAGLRGPTLGPATTGDPALAADVRASFTSERGFTSLSAARVRDGQVTFAGLGEVDGAPPAPDTPYELGSITKTFTAALLADAVTRGEVRLDDPVATYLPELADTAAGASTLRALATHTAGLPSFPTSSTPTVLVRVVGNENPYAGTVEALLGATRTTEVTDAGTYRYSNLGVALLGHALARAADVPGWPDLVHDRLLQPLGMTRTVVVEQPSQVPAGAAHPHQENGWSAPFWTGPAMAPAGSSTVTTATDLATWARALLDGSAPGASALDPVADIPGGRIGLAWHVYDVEGRTVTWHNGGTGGTRTILALDRERGQAVLLLSSSGRDADTAGLRLAATAPGQPVPAVDGPTVGWAGLLGWNVVGLLLIGTAILRWRAGRGWPLVDGALAAATGLLVLLVHGPWLLVPTAVWVGLTLAVGVLAAAASLRRGGPPTTSRRSLVASLAGTAVVLAVALWTL</sequence>
<evidence type="ECO:0000259" key="2">
    <source>
        <dbReference type="Pfam" id="PF00144"/>
    </source>
</evidence>
<evidence type="ECO:0000313" key="4">
    <source>
        <dbReference type="Proteomes" id="UP000565572"/>
    </source>
</evidence>
<feature type="transmembrane region" description="Helical" evidence="1">
    <location>
        <begin position="375"/>
        <end position="396"/>
    </location>
</feature>
<dbReference type="Pfam" id="PF00144">
    <property type="entry name" value="Beta-lactamase"/>
    <property type="match status" value="1"/>
</dbReference>
<reference evidence="3 4" key="1">
    <citation type="submission" date="2020-08" db="EMBL/GenBank/DDBJ databases">
        <title>Sequencing the genomes of 1000 actinobacteria strains.</title>
        <authorList>
            <person name="Klenk H.-P."/>
        </authorList>
    </citation>
    <scope>NUCLEOTIDE SEQUENCE [LARGE SCALE GENOMIC DNA]</scope>
    <source>
        <strain evidence="3 4">DSM 11053</strain>
    </source>
</reference>
<keyword evidence="1" id="KW-0472">Membrane</keyword>
<dbReference type="PANTHER" id="PTHR46825:SF8">
    <property type="entry name" value="BETA-LACTAMASE-RELATED"/>
    <property type="match status" value="1"/>
</dbReference>
<dbReference type="AlphaFoldDB" id="A0A7W5P9F1"/>
<gene>
    <name evidence="3" type="ORF">FHX39_003863</name>
</gene>
<dbReference type="PANTHER" id="PTHR46825">
    <property type="entry name" value="D-ALANYL-D-ALANINE-CARBOXYPEPTIDASE/ENDOPEPTIDASE AMPH"/>
    <property type="match status" value="1"/>
</dbReference>
<dbReference type="RefSeq" id="WP_183342195.1">
    <property type="nucleotide sequence ID" value="NZ_JACHZG010000005.1"/>
</dbReference>
<feature type="domain" description="Beta-lactamase-related" evidence="2">
    <location>
        <begin position="53"/>
        <end position="351"/>
    </location>
</feature>